<protein>
    <recommendedName>
        <fullName evidence="2">histidine kinase</fullName>
        <ecNumber evidence="2">2.7.13.3</ecNumber>
    </recommendedName>
</protein>
<dbReference type="InterPro" id="IPR004358">
    <property type="entry name" value="Sig_transdc_His_kin-like_C"/>
</dbReference>
<keyword evidence="6" id="KW-1185">Reference proteome</keyword>
<evidence type="ECO:0000259" key="4">
    <source>
        <dbReference type="PROSITE" id="PS50109"/>
    </source>
</evidence>
<dbReference type="Gene3D" id="3.30.565.10">
    <property type="entry name" value="Histidine kinase-like ATPase, C-terminal domain"/>
    <property type="match status" value="1"/>
</dbReference>
<evidence type="ECO:0000313" key="6">
    <source>
        <dbReference type="Proteomes" id="UP000679725"/>
    </source>
</evidence>
<dbReference type="EMBL" id="CAJRAU010000002">
    <property type="protein sequence ID" value="CAG5069287.1"/>
    <property type="molecule type" value="Genomic_DNA"/>
</dbReference>
<dbReference type="Gene3D" id="1.10.287.130">
    <property type="match status" value="1"/>
</dbReference>
<evidence type="ECO:0000256" key="1">
    <source>
        <dbReference type="ARBA" id="ARBA00000085"/>
    </source>
</evidence>
<dbReference type="EC" id="2.7.13.3" evidence="2"/>
<dbReference type="Pfam" id="PF02518">
    <property type="entry name" value="HATPase_c"/>
    <property type="match status" value="1"/>
</dbReference>
<keyword evidence="5" id="KW-0808">Transferase</keyword>
<keyword evidence="3" id="KW-0597">Phosphoprotein</keyword>
<keyword evidence="5" id="KW-0418">Kinase</keyword>
<dbReference type="CDD" id="cd00082">
    <property type="entry name" value="HisKA"/>
    <property type="match status" value="1"/>
</dbReference>
<proteinExistence type="predicted"/>
<dbReference type="PANTHER" id="PTHR43065">
    <property type="entry name" value="SENSOR HISTIDINE KINASE"/>
    <property type="match status" value="1"/>
</dbReference>
<accession>A0ABN7R9Y9</accession>
<dbReference type="Proteomes" id="UP000679725">
    <property type="component" value="Unassembled WGS sequence"/>
</dbReference>
<feature type="domain" description="Histidine kinase" evidence="4">
    <location>
        <begin position="32"/>
        <end position="276"/>
    </location>
</feature>
<dbReference type="SUPFAM" id="SSF47384">
    <property type="entry name" value="Homodimeric domain of signal transducing histidine kinase"/>
    <property type="match status" value="1"/>
</dbReference>
<reference evidence="5 6" key="1">
    <citation type="submission" date="2021-04" db="EMBL/GenBank/DDBJ databases">
        <authorList>
            <person name="Rodrigo-Torres L."/>
            <person name="Arahal R. D."/>
            <person name="Lucena T."/>
        </authorList>
    </citation>
    <scope>NUCLEOTIDE SEQUENCE [LARGE SCALE GENOMIC DNA]</scope>
    <source>
        <strain evidence="5 6">CECT 9623</strain>
    </source>
</reference>
<evidence type="ECO:0000256" key="2">
    <source>
        <dbReference type="ARBA" id="ARBA00012438"/>
    </source>
</evidence>
<dbReference type="PROSITE" id="PS50109">
    <property type="entry name" value="HIS_KIN"/>
    <property type="match status" value="1"/>
</dbReference>
<comment type="caution">
    <text evidence="5">The sequence shown here is derived from an EMBL/GenBank/DDBJ whole genome shotgun (WGS) entry which is preliminary data.</text>
</comment>
<dbReference type="RefSeq" id="WP_215233368.1">
    <property type="nucleotide sequence ID" value="NZ_CAJRAU010000002.1"/>
</dbReference>
<dbReference type="InterPro" id="IPR036890">
    <property type="entry name" value="HATPase_C_sf"/>
</dbReference>
<sequence length="276" mass="30803">MEPAIIDKEIEKYQQKIIELNRLAELGQLSAGILHEIKNPVSFVNNFSRLANELVEEIREIAAKPLSELSEADVEGEKEILNTLSQNLMKISENGKRIERIIQGMLAQARSDSAVFEPTDLNQLLEEYSKLAYYSVRAEDREFNLTFNYELDPEVGQVNLSRGEFGRVVVNLVNNGCYAINEKRKTAPADFEPIIEITTKRLADTIQITICDNGIGIPEDSVAKLFQPFFTTKPIGKGTGLGLSLTYTSVVDTHKGKISVTSIPGERTEFKILIPA</sequence>
<organism evidence="5 6">
    <name type="scientific">Dyadobacter linearis</name>
    <dbReference type="NCBI Taxonomy" id="2823330"/>
    <lineage>
        <taxon>Bacteria</taxon>
        <taxon>Pseudomonadati</taxon>
        <taxon>Bacteroidota</taxon>
        <taxon>Cytophagia</taxon>
        <taxon>Cytophagales</taxon>
        <taxon>Spirosomataceae</taxon>
        <taxon>Dyadobacter</taxon>
    </lineage>
</organism>
<evidence type="ECO:0000256" key="3">
    <source>
        <dbReference type="ARBA" id="ARBA00022553"/>
    </source>
</evidence>
<dbReference type="PANTHER" id="PTHR43065:SF42">
    <property type="entry name" value="TWO-COMPONENT SENSOR PPRA"/>
    <property type="match status" value="1"/>
</dbReference>
<dbReference type="GO" id="GO:0004673">
    <property type="term" value="F:protein histidine kinase activity"/>
    <property type="evidence" value="ECO:0007669"/>
    <property type="project" value="UniProtKB-EC"/>
</dbReference>
<name>A0ABN7R9Y9_9BACT</name>
<dbReference type="InterPro" id="IPR005467">
    <property type="entry name" value="His_kinase_dom"/>
</dbReference>
<comment type="catalytic activity">
    <reaction evidence="1">
        <text>ATP + protein L-histidine = ADP + protein N-phospho-L-histidine.</text>
        <dbReference type="EC" id="2.7.13.3"/>
    </reaction>
</comment>
<gene>
    <name evidence="5" type="primary">atoS</name>
    <name evidence="5" type="ORF">DYBT9623_02023</name>
</gene>
<dbReference type="SUPFAM" id="SSF55874">
    <property type="entry name" value="ATPase domain of HSP90 chaperone/DNA topoisomerase II/histidine kinase"/>
    <property type="match status" value="1"/>
</dbReference>
<dbReference type="InterPro" id="IPR003594">
    <property type="entry name" value="HATPase_dom"/>
</dbReference>
<dbReference type="SMART" id="SM00387">
    <property type="entry name" value="HATPase_c"/>
    <property type="match status" value="1"/>
</dbReference>
<dbReference type="SMART" id="SM00388">
    <property type="entry name" value="HisKA"/>
    <property type="match status" value="1"/>
</dbReference>
<dbReference type="InterPro" id="IPR003661">
    <property type="entry name" value="HisK_dim/P_dom"/>
</dbReference>
<dbReference type="PRINTS" id="PR00344">
    <property type="entry name" value="BCTRLSENSOR"/>
</dbReference>
<dbReference type="InterPro" id="IPR036097">
    <property type="entry name" value="HisK_dim/P_sf"/>
</dbReference>
<evidence type="ECO:0000313" key="5">
    <source>
        <dbReference type="EMBL" id="CAG5069287.1"/>
    </source>
</evidence>